<comment type="similarity">
    <text evidence="1">Belongs to the RNA polymerase subunit omega family.</text>
</comment>
<feature type="compositionally biased region" description="Basic and acidic residues" evidence="9">
    <location>
        <begin position="61"/>
        <end position="71"/>
    </location>
</feature>
<keyword evidence="11" id="KW-1185">Reference proteome</keyword>
<evidence type="ECO:0000256" key="8">
    <source>
        <dbReference type="ARBA" id="ARBA00048552"/>
    </source>
</evidence>
<dbReference type="Proteomes" id="UP000199197">
    <property type="component" value="Unassembled WGS sequence"/>
</dbReference>
<proteinExistence type="inferred from homology"/>
<dbReference type="EMBL" id="CZVW01000003">
    <property type="protein sequence ID" value="CUS97860.1"/>
    <property type="molecule type" value="Genomic_DNA"/>
</dbReference>
<evidence type="ECO:0000256" key="3">
    <source>
        <dbReference type="ARBA" id="ARBA00013725"/>
    </source>
</evidence>
<evidence type="ECO:0000256" key="9">
    <source>
        <dbReference type="SAM" id="MobiDB-lite"/>
    </source>
</evidence>
<evidence type="ECO:0000256" key="5">
    <source>
        <dbReference type="ARBA" id="ARBA00023163"/>
    </source>
</evidence>
<comment type="catalytic activity">
    <reaction evidence="8">
        <text>RNA(n) + a ribonucleoside 5'-triphosphate = RNA(n+1) + diphosphate</text>
        <dbReference type="Rhea" id="RHEA:21248"/>
        <dbReference type="Rhea" id="RHEA-COMP:14527"/>
        <dbReference type="Rhea" id="RHEA-COMP:17342"/>
        <dbReference type="ChEBI" id="CHEBI:33019"/>
        <dbReference type="ChEBI" id="CHEBI:61557"/>
        <dbReference type="ChEBI" id="CHEBI:140395"/>
        <dbReference type="EC" id="2.7.7.6"/>
    </reaction>
</comment>
<dbReference type="SUPFAM" id="SSF63562">
    <property type="entry name" value="RPB6/omega subunit-like"/>
    <property type="match status" value="1"/>
</dbReference>
<evidence type="ECO:0000256" key="2">
    <source>
        <dbReference type="ARBA" id="ARBA00012418"/>
    </source>
</evidence>
<keyword evidence="4" id="KW-0240">DNA-directed RNA polymerase</keyword>
<name>A0A0P1MQ67_9BACT</name>
<keyword evidence="5" id="KW-0804">Transcription</keyword>
<organism evidence="10 11">
    <name type="scientific">Candidatus Chryseopegocella kryptomonas</name>
    <dbReference type="NCBI Taxonomy" id="1633643"/>
    <lineage>
        <taxon>Bacteria</taxon>
        <taxon>Pseudomonadati</taxon>
        <taxon>Candidatus Kryptoniota</taxon>
        <taxon>Candidatus Chryseopegocella</taxon>
    </lineage>
</organism>
<evidence type="ECO:0000313" key="10">
    <source>
        <dbReference type="EMBL" id="CUS97860.1"/>
    </source>
</evidence>
<dbReference type="GO" id="GO:0003899">
    <property type="term" value="F:DNA-directed RNA polymerase activity"/>
    <property type="evidence" value="ECO:0007669"/>
    <property type="project" value="UniProtKB-EC"/>
</dbReference>
<evidence type="ECO:0000256" key="7">
    <source>
        <dbReference type="ARBA" id="ARBA00030998"/>
    </source>
</evidence>
<dbReference type="EC" id="2.7.7.6" evidence="2"/>
<evidence type="ECO:0000256" key="6">
    <source>
        <dbReference type="ARBA" id="ARBA00029924"/>
    </source>
</evidence>
<reference evidence="11" key="1">
    <citation type="submission" date="2015-11" db="EMBL/GenBank/DDBJ databases">
        <authorList>
            <person name="Varghese N."/>
        </authorList>
    </citation>
    <scope>NUCLEOTIDE SEQUENCE [LARGE SCALE GENOMIC DNA]</scope>
    <source>
        <strain evidence="11">JGI-23</strain>
    </source>
</reference>
<evidence type="ECO:0000313" key="11">
    <source>
        <dbReference type="Proteomes" id="UP000199197"/>
    </source>
</evidence>
<feature type="region of interest" description="Disordered" evidence="9">
    <location>
        <begin position="52"/>
        <end position="72"/>
    </location>
</feature>
<dbReference type="GO" id="GO:0003677">
    <property type="term" value="F:DNA binding"/>
    <property type="evidence" value="ECO:0007669"/>
    <property type="project" value="InterPro"/>
</dbReference>
<dbReference type="RefSeq" id="WP_092347619.1">
    <property type="nucleotide sequence ID" value="NZ_CZVW01000003.1"/>
</dbReference>
<gene>
    <name evidence="10" type="ORF">JGI23_00376</name>
</gene>
<dbReference type="InterPro" id="IPR006110">
    <property type="entry name" value="Pol_omega/Rpo6/RPB6"/>
</dbReference>
<dbReference type="AlphaFoldDB" id="A0A0P1MQ67"/>
<dbReference type="GO" id="GO:0000428">
    <property type="term" value="C:DNA-directed RNA polymerase complex"/>
    <property type="evidence" value="ECO:0007669"/>
    <property type="project" value="UniProtKB-KW"/>
</dbReference>
<evidence type="ECO:0000256" key="4">
    <source>
        <dbReference type="ARBA" id="ARBA00022478"/>
    </source>
</evidence>
<sequence>MGIKPLDLKKIQEIAGNTYEAIVIMAKRARQINDERKVNFNKRLEELRALKAQQQQATQEETPKHYDEEQTPKAPIEQLQIAEEFDQLPKPTDAAIQEYLEGKLEWNYEKRRFG</sequence>
<dbReference type="OrthoDB" id="9429628at2"/>
<dbReference type="GO" id="GO:0006351">
    <property type="term" value="P:DNA-templated transcription"/>
    <property type="evidence" value="ECO:0007669"/>
    <property type="project" value="InterPro"/>
</dbReference>
<accession>A0A0P1MQ67</accession>
<dbReference type="SMART" id="SM01409">
    <property type="entry name" value="RNA_pol_Rpb6"/>
    <property type="match status" value="1"/>
</dbReference>
<evidence type="ECO:0000256" key="1">
    <source>
        <dbReference type="ARBA" id="ARBA00006711"/>
    </source>
</evidence>
<protein>
    <recommendedName>
        <fullName evidence="3">DNA-directed RNA polymerase subunit omega</fullName>
        <ecNumber evidence="2">2.7.7.6</ecNumber>
    </recommendedName>
    <alternativeName>
        <fullName evidence="7">RNA polymerase omega subunit</fullName>
    </alternativeName>
    <alternativeName>
        <fullName evidence="6">Transcriptase subunit omega</fullName>
    </alternativeName>
</protein>
<dbReference type="InterPro" id="IPR036161">
    <property type="entry name" value="RPB6/omega-like_sf"/>
</dbReference>